<dbReference type="EMBL" id="VSSQ01008681">
    <property type="protein sequence ID" value="MPM39543.1"/>
    <property type="molecule type" value="Genomic_DNA"/>
</dbReference>
<accession>A0A644ZLG8</accession>
<sequence>MQKLHAGTWVRKGPSLVGTMCNRRSLLEGILKKALIAKVIKTVASVQPRAVCPRLPSALQGRGVCPGGVEGFQLLRHPLPVLPVGHAKPAVGGVKHGDFQRAVL</sequence>
<name>A0A644ZLG8_9ZZZZ</name>
<protein>
    <submittedName>
        <fullName evidence="1">Uncharacterized protein</fullName>
    </submittedName>
</protein>
<gene>
    <name evidence="1" type="ORF">SDC9_86177</name>
</gene>
<evidence type="ECO:0000313" key="1">
    <source>
        <dbReference type="EMBL" id="MPM39543.1"/>
    </source>
</evidence>
<organism evidence="1">
    <name type="scientific">bioreactor metagenome</name>
    <dbReference type="NCBI Taxonomy" id="1076179"/>
    <lineage>
        <taxon>unclassified sequences</taxon>
        <taxon>metagenomes</taxon>
        <taxon>ecological metagenomes</taxon>
    </lineage>
</organism>
<reference evidence="1" key="1">
    <citation type="submission" date="2019-08" db="EMBL/GenBank/DDBJ databases">
        <authorList>
            <person name="Kucharzyk K."/>
            <person name="Murdoch R.W."/>
            <person name="Higgins S."/>
            <person name="Loffler F."/>
        </authorList>
    </citation>
    <scope>NUCLEOTIDE SEQUENCE</scope>
</reference>
<proteinExistence type="predicted"/>
<comment type="caution">
    <text evidence="1">The sequence shown here is derived from an EMBL/GenBank/DDBJ whole genome shotgun (WGS) entry which is preliminary data.</text>
</comment>
<dbReference type="AlphaFoldDB" id="A0A644ZLG8"/>